<sequence length="140" mass="15570">MRETTPSNLIRGSEDIDTLGSSTRPSANRRSWSSVYRNIPTTSEMEEFFTGAEQSQMKLFTENTNSSTISGSMLDIAMILFRFLLVLLQLPRRPLPHFCAPRLSLGNAALIFVPIATHPVADYIIFVLLLSSVRASLLGH</sequence>
<evidence type="ECO:0000313" key="4">
    <source>
        <dbReference type="Proteomes" id="UP001418222"/>
    </source>
</evidence>
<feature type="transmembrane region" description="Helical" evidence="2">
    <location>
        <begin position="109"/>
        <end position="130"/>
    </location>
</feature>
<evidence type="ECO:0000313" key="3">
    <source>
        <dbReference type="EMBL" id="KAK8944950.1"/>
    </source>
</evidence>
<keyword evidence="2" id="KW-1133">Transmembrane helix</keyword>
<dbReference type="Proteomes" id="UP001418222">
    <property type="component" value="Unassembled WGS sequence"/>
</dbReference>
<keyword evidence="4" id="KW-1185">Reference proteome</keyword>
<keyword evidence="3" id="KW-0649">Protein kinase inhibitor</keyword>
<dbReference type="PANTHER" id="PTHR46776">
    <property type="entry name" value="CYCLIN-DEPENDENT KINASE INHIBITOR 4-RELATED"/>
    <property type="match status" value="1"/>
</dbReference>
<organism evidence="3 4">
    <name type="scientific">Platanthera zijinensis</name>
    <dbReference type="NCBI Taxonomy" id="2320716"/>
    <lineage>
        <taxon>Eukaryota</taxon>
        <taxon>Viridiplantae</taxon>
        <taxon>Streptophyta</taxon>
        <taxon>Embryophyta</taxon>
        <taxon>Tracheophyta</taxon>
        <taxon>Spermatophyta</taxon>
        <taxon>Magnoliopsida</taxon>
        <taxon>Liliopsida</taxon>
        <taxon>Asparagales</taxon>
        <taxon>Orchidaceae</taxon>
        <taxon>Orchidoideae</taxon>
        <taxon>Orchideae</taxon>
        <taxon>Orchidinae</taxon>
        <taxon>Platanthera</taxon>
    </lineage>
</organism>
<comment type="caution">
    <text evidence="3">The sequence shown here is derived from an EMBL/GenBank/DDBJ whole genome shotgun (WGS) entry which is preliminary data.</text>
</comment>
<gene>
    <name evidence="3" type="primary">KRP4</name>
    <name evidence="3" type="ORF">KSP39_PZI007861</name>
</gene>
<reference evidence="3 4" key="1">
    <citation type="journal article" date="2022" name="Nat. Plants">
        <title>Genomes of leafy and leafless Platanthera orchids illuminate the evolution of mycoheterotrophy.</title>
        <authorList>
            <person name="Li M.H."/>
            <person name="Liu K.W."/>
            <person name="Li Z."/>
            <person name="Lu H.C."/>
            <person name="Ye Q.L."/>
            <person name="Zhang D."/>
            <person name="Wang J.Y."/>
            <person name="Li Y.F."/>
            <person name="Zhong Z.M."/>
            <person name="Liu X."/>
            <person name="Yu X."/>
            <person name="Liu D.K."/>
            <person name="Tu X.D."/>
            <person name="Liu B."/>
            <person name="Hao Y."/>
            <person name="Liao X.Y."/>
            <person name="Jiang Y.T."/>
            <person name="Sun W.H."/>
            <person name="Chen J."/>
            <person name="Chen Y.Q."/>
            <person name="Ai Y."/>
            <person name="Zhai J.W."/>
            <person name="Wu S.S."/>
            <person name="Zhou Z."/>
            <person name="Hsiao Y.Y."/>
            <person name="Wu W.L."/>
            <person name="Chen Y.Y."/>
            <person name="Lin Y.F."/>
            <person name="Hsu J.L."/>
            <person name="Li C.Y."/>
            <person name="Wang Z.W."/>
            <person name="Zhao X."/>
            <person name="Zhong W.Y."/>
            <person name="Ma X.K."/>
            <person name="Ma L."/>
            <person name="Huang J."/>
            <person name="Chen G.Z."/>
            <person name="Huang M.Z."/>
            <person name="Huang L."/>
            <person name="Peng D.H."/>
            <person name="Luo Y.B."/>
            <person name="Zou S.Q."/>
            <person name="Chen S.P."/>
            <person name="Lan S."/>
            <person name="Tsai W.C."/>
            <person name="Van de Peer Y."/>
            <person name="Liu Z.J."/>
        </authorList>
    </citation>
    <scope>NUCLEOTIDE SEQUENCE [LARGE SCALE GENOMIC DNA]</scope>
    <source>
        <strain evidence="3">Lor287</strain>
    </source>
</reference>
<evidence type="ECO:0000256" key="1">
    <source>
        <dbReference type="SAM" id="MobiDB-lite"/>
    </source>
</evidence>
<proteinExistence type="predicted"/>
<feature type="transmembrane region" description="Helical" evidence="2">
    <location>
        <begin position="69"/>
        <end position="88"/>
    </location>
</feature>
<evidence type="ECO:0000256" key="2">
    <source>
        <dbReference type="SAM" id="Phobius"/>
    </source>
</evidence>
<feature type="compositionally biased region" description="Polar residues" evidence="1">
    <location>
        <begin position="19"/>
        <end position="28"/>
    </location>
</feature>
<dbReference type="GO" id="GO:0051726">
    <property type="term" value="P:regulation of cell cycle"/>
    <property type="evidence" value="ECO:0007669"/>
    <property type="project" value="InterPro"/>
</dbReference>
<name>A0AAP0G8W3_9ASPA</name>
<dbReference type="AlphaFoldDB" id="A0AAP0G8W3"/>
<keyword evidence="2" id="KW-0472">Membrane</keyword>
<dbReference type="InterPro" id="IPR044275">
    <property type="entry name" value="KRP"/>
</dbReference>
<accession>A0AAP0G8W3</accession>
<keyword evidence="2" id="KW-0812">Transmembrane</keyword>
<feature type="region of interest" description="Disordered" evidence="1">
    <location>
        <begin position="1"/>
        <end position="28"/>
    </location>
</feature>
<dbReference type="GO" id="GO:0004861">
    <property type="term" value="F:cyclin-dependent protein serine/threonine kinase inhibitor activity"/>
    <property type="evidence" value="ECO:0007669"/>
    <property type="project" value="InterPro"/>
</dbReference>
<protein>
    <submittedName>
        <fullName evidence="3">Cyclin-dependent kinase inhibitor 4</fullName>
    </submittedName>
</protein>
<dbReference type="EMBL" id="JBBWWQ010000006">
    <property type="protein sequence ID" value="KAK8944950.1"/>
    <property type="molecule type" value="Genomic_DNA"/>
</dbReference>
<feature type="compositionally biased region" description="Polar residues" evidence="1">
    <location>
        <begin position="1"/>
        <end position="10"/>
    </location>
</feature>